<dbReference type="AlphaFoldDB" id="G6EI84"/>
<organism evidence="1 2">
    <name type="scientific">Novosphingobium pentaromativorans US6-1</name>
    <dbReference type="NCBI Taxonomy" id="1088721"/>
    <lineage>
        <taxon>Bacteria</taxon>
        <taxon>Pseudomonadati</taxon>
        <taxon>Pseudomonadota</taxon>
        <taxon>Alphaproteobacteria</taxon>
        <taxon>Sphingomonadales</taxon>
        <taxon>Sphingomonadaceae</taxon>
        <taxon>Novosphingobium</taxon>
    </lineage>
</organism>
<comment type="caution">
    <text evidence="1">The sequence shown here is derived from an EMBL/GenBank/DDBJ whole genome shotgun (WGS) entry which is preliminary data.</text>
</comment>
<gene>
    <name evidence="1" type="ORF">NSU_4054</name>
</gene>
<dbReference type="Proteomes" id="UP000004030">
    <property type="component" value="Unassembled WGS sequence"/>
</dbReference>
<keyword evidence="2" id="KW-1185">Reference proteome</keyword>
<sequence length="80" mass="8542">MNGGSFQDKHRLLIRGACYPFIPPALQASISQLRQILTTAGMAAALHRARGASQAPHQGASQANRFASVGFSRLVSLRPL</sequence>
<reference evidence="1 2" key="1">
    <citation type="journal article" date="2012" name="J. Bacteriol.">
        <title>Genome sequence of benzo(a)pyrene-degrading bacterium Novosphingobium pentaromativorans US6-1.</title>
        <authorList>
            <person name="Luo Y.R."/>
            <person name="Kang S.G."/>
            <person name="Kim S.J."/>
            <person name="Kim M.R."/>
            <person name="Li N."/>
            <person name="Lee J.H."/>
            <person name="Kwon K.K."/>
        </authorList>
    </citation>
    <scope>NUCLEOTIDE SEQUENCE [LARGE SCALE GENOMIC DNA]</scope>
    <source>
        <strain evidence="1 2">US6-1</strain>
    </source>
</reference>
<proteinExistence type="predicted"/>
<name>G6EI84_9SPHN</name>
<dbReference type="EMBL" id="AGFM01000064">
    <property type="protein sequence ID" value="EHJ58825.1"/>
    <property type="molecule type" value="Genomic_DNA"/>
</dbReference>
<dbReference type="PATRIC" id="fig|1088721.3.peg.3991"/>
<evidence type="ECO:0000313" key="1">
    <source>
        <dbReference type="EMBL" id="EHJ58825.1"/>
    </source>
</evidence>
<protein>
    <submittedName>
        <fullName evidence="1">Uncharacterized protein</fullName>
    </submittedName>
</protein>
<evidence type="ECO:0000313" key="2">
    <source>
        <dbReference type="Proteomes" id="UP000004030"/>
    </source>
</evidence>
<accession>G6EI84</accession>